<dbReference type="RefSeq" id="WP_209464456.1">
    <property type="nucleotide sequence ID" value="NZ_CP110224.1"/>
</dbReference>
<dbReference type="EMBL" id="JAGGKX010000025">
    <property type="protein sequence ID" value="MBP1971405.1"/>
    <property type="molecule type" value="Genomic_DNA"/>
</dbReference>
<proteinExistence type="predicted"/>
<name>A0ABS4ILH6_9BACI</name>
<organism evidence="1 2">
    <name type="scientific">Virgibacillus natechei</name>
    <dbReference type="NCBI Taxonomy" id="1216297"/>
    <lineage>
        <taxon>Bacteria</taxon>
        <taxon>Bacillati</taxon>
        <taxon>Bacillota</taxon>
        <taxon>Bacilli</taxon>
        <taxon>Bacillales</taxon>
        <taxon>Bacillaceae</taxon>
        <taxon>Virgibacillus</taxon>
    </lineage>
</organism>
<dbReference type="Proteomes" id="UP001519345">
    <property type="component" value="Unassembled WGS sequence"/>
</dbReference>
<evidence type="ECO:0000313" key="1">
    <source>
        <dbReference type="EMBL" id="MBP1971405.1"/>
    </source>
</evidence>
<evidence type="ECO:0000313" key="2">
    <source>
        <dbReference type="Proteomes" id="UP001519345"/>
    </source>
</evidence>
<sequence length="114" mass="13096">MSAAFQELHPIHYIYINLGSIEPLLKDSEPPKKQLQHDKMKGGNNALTLPEVVFDEVTGKYLVVGGYTSFYTYHTTYHANTLIPCKISYSLTENERYLVTIDWLIENNAHDLYT</sequence>
<comment type="caution">
    <text evidence="1">The sequence shown here is derived from an EMBL/GenBank/DDBJ whole genome shotgun (WGS) entry which is preliminary data.</text>
</comment>
<accession>A0ABS4ILH6</accession>
<gene>
    <name evidence="1" type="ORF">J2Z83_003544</name>
</gene>
<protein>
    <submittedName>
        <fullName evidence="1">Uncharacterized protein</fullName>
    </submittedName>
</protein>
<reference evidence="1 2" key="1">
    <citation type="submission" date="2021-03" db="EMBL/GenBank/DDBJ databases">
        <title>Genomic Encyclopedia of Type Strains, Phase IV (KMG-IV): sequencing the most valuable type-strain genomes for metagenomic binning, comparative biology and taxonomic classification.</title>
        <authorList>
            <person name="Goeker M."/>
        </authorList>
    </citation>
    <scope>NUCLEOTIDE SEQUENCE [LARGE SCALE GENOMIC DNA]</scope>
    <source>
        <strain evidence="1 2">DSM 25609</strain>
    </source>
</reference>
<keyword evidence="2" id="KW-1185">Reference proteome</keyword>